<dbReference type="InterPro" id="IPR028082">
    <property type="entry name" value="Peripla_BP_I"/>
</dbReference>
<name>W7IRH2_9PSEU</name>
<reference evidence="6 7" key="1">
    <citation type="journal article" date="2014" name="Genome Announc.">
        <title>Draft Genome Sequence of the Antitrypanosomally Active Sponge-Associated Bacterium Actinokineospora sp. Strain EG49.</title>
        <authorList>
            <person name="Harjes J."/>
            <person name="Ryu T."/>
            <person name="Abdelmohsen U.R."/>
            <person name="Moitinho-Silva L."/>
            <person name="Horn H."/>
            <person name="Ravasi T."/>
            <person name="Hentschel U."/>
        </authorList>
    </citation>
    <scope>NUCLEOTIDE SEQUENCE [LARGE SCALE GENOMIC DNA]</scope>
    <source>
        <strain evidence="6 7">EG49</strain>
    </source>
</reference>
<dbReference type="AlphaFoldDB" id="W7IRH2"/>
<comment type="caution">
    <text evidence="6">The sequence shown here is derived from an EMBL/GenBank/DDBJ whole genome shotgun (WGS) entry which is preliminary data.</text>
</comment>
<comment type="subcellular location">
    <subcellularLocation>
        <location evidence="1">Membrane</location>
        <topology evidence="1">Multi-pass membrane protein</topology>
    </subcellularLocation>
</comment>
<comment type="similarity">
    <text evidence="2">Belongs to the leucine-binding protein family.</text>
</comment>
<feature type="transmembrane region" description="Helical" evidence="4">
    <location>
        <begin position="762"/>
        <end position="782"/>
    </location>
</feature>
<dbReference type="Gene3D" id="3.40.50.2300">
    <property type="match status" value="2"/>
</dbReference>
<dbReference type="InterPro" id="IPR038050">
    <property type="entry name" value="Neuro_actylchol_rec"/>
</dbReference>
<dbReference type="GO" id="GO:0005230">
    <property type="term" value="F:extracellular ligand-gated monoatomic ion channel activity"/>
    <property type="evidence" value="ECO:0007669"/>
    <property type="project" value="InterPro"/>
</dbReference>
<feature type="domain" description="Leucine-binding protein" evidence="5">
    <location>
        <begin position="144"/>
        <end position="508"/>
    </location>
</feature>
<dbReference type="InterPro" id="IPR036734">
    <property type="entry name" value="Neur_chan_lig-bd_sf"/>
</dbReference>
<accession>W7IRH2</accession>
<feature type="transmembrane region" description="Helical" evidence="4">
    <location>
        <begin position="736"/>
        <end position="755"/>
    </location>
</feature>
<dbReference type="STRING" id="909613.UO65_5623"/>
<feature type="transmembrane region" description="Helical" evidence="4">
    <location>
        <begin position="827"/>
        <end position="853"/>
    </location>
</feature>
<keyword evidence="4" id="KW-0812">Transmembrane</keyword>
<dbReference type="SUPFAM" id="SSF53822">
    <property type="entry name" value="Periplasmic binding protein-like I"/>
    <property type="match status" value="1"/>
</dbReference>
<evidence type="ECO:0000256" key="1">
    <source>
        <dbReference type="ARBA" id="ARBA00004141"/>
    </source>
</evidence>
<dbReference type="eggNOG" id="COG0683">
    <property type="taxonomic scope" value="Bacteria"/>
</dbReference>
<dbReference type="Pfam" id="PF13458">
    <property type="entry name" value="Peripla_BP_6"/>
    <property type="match status" value="1"/>
</dbReference>
<dbReference type="PANTHER" id="PTHR47151:SF2">
    <property type="entry name" value="AMINO ACID BINDING PROTEIN"/>
    <property type="match status" value="1"/>
</dbReference>
<dbReference type="Gene3D" id="1.20.58.390">
    <property type="entry name" value="Neurotransmitter-gated ion-channel transmembrane domain"/>
    <property type="match status" value="1"/>
</dbReference>
<evidence type="ECO:0000256" key="3">
    <source>
        <dbReference type="ARBA" id="ARBA00022729"/>
    </source>
</evidence>
<dbReference type="EMBL" id="AYXG01000220">
    <property type="protein sequence ID" value="EWC59071.1"/>
    <property type="molecule type" value="Genomic_DNA"/>
</dbReference>
<sequence>MAGGEALRAAEATRRAIGLAESGDAAGARGVLREALLQDAGYEPAWVWLAALVERDGERRFCLEKALAARPSTRTRRSLRRLRGVEAVAPVEVEWAVEPPLPPEPEPEVAVGKRRRWRWVAVAGVLVVLAGAGWGIERAGHPDPVHLALVAGLTGPEPEVARGVVDAVRMALDEANQAGGVNGHPVELLVFDDGDDVGRARVRAEEVVEDGRALAVVGHVLSDTSLAAAPVYAGAELAAITPSATADRLTTENPWYFRTVFGNHAQSGFAAVYLAEVLGASRVSVLSEDTEYGRGIHEGFVAAFGARGTVAHDLTIAPARAEDARAGDALAEAVATLRADPDPGPILLAAQAEQGLRAVTALRAAGITAPLFAADALADEYFHDAVSAKLAQHRPAPPLGEVYAVAPMSRDALTGSALQWATSFRAIHGYTPSWHAATAYESAIAALHALRTPDLEATEDGRAGDRRRVRAALAAMTSAETAPEGVLGPIRFDPGGSTGREIAVVRSNGSRFVSAPVQLAPYAPRPGVGAAEDVAAGRAVELDGQLLTARRVVTAGVNLNEVGELDTEDGTFFADFFLWLRYTGDDTAADLTFVNAVDPDLALGAPLRTSTTDGQHYRLYRVAEEFKAAFDFRDFPFDHQHVTLVLQNRLLPETQLVYVTDPAVLTRSQSERLRGGANASASIDGIPNWTAEEVQFYRETVGSTAELGDPAFDTGTGTYYSQYVADVRVQRDIGGFLVKNLLPLALLVALTYLSLYFPPGFAAGYSIGITAILTSAVLLAAVTSPLPEVSYTVAIEWAYYAFILMATCCLLTHLVRQRLTSTGRDDIAARITVGARIVYPAAVTAVALTYAVVFA</sequence>
<evidence type="ECO:0000256" key="4">
    <source>
        <dbReference type="SAM" id="Phobius"/>
    </source>
</evidence>
<organism evidence="6 7">
    <name type="scientific">Actinokineospora spheciospongiae</name>
    <dbReference type="NCBI Taxonomy" id="909613"/>
    <lineage>
        <taxon>Bacteria</taxon>
        <taxon>Bacillati</taxon>
        <taxon>Actinomycetota</taxon>
        <taxon>Actinomycetes</taxon>
        <taxon>Pseudonocardiales</taxon>
        <taxon>Pseudonocardiaceae</taxon>
        <taxon>Actinokineospora</taxon>
    </lineage>
</organism>
<evidence type="ECO:0000259" key="5">
    <source>
        <dbReference type="Pfam" id="PF13458"/>
    </source>
</evidence>
<keyword evidence="4" id="KW-1133">Transmembrane helix</keyword>
<dbReference type="InterPro" id="IPR028081">
    <property type="entry name" value="Leu-bd"/>
</dbReference>
<dbReference type="RefSeq" id="WP_035288245.1">
    <property type="nucleotide sequence ID" value="NZ_AYXG01000220.1"/>
</dbReference>
<keyword evidence="4" id="KW-0472">Membrane</keyword>
<keyword evidence="3" id="KW-0732">Signal</keyword>
<feature type="transmembrane region" description="Helical" evidence="4">
    <location>
        <begin position="117"/>
        <end position="136"/>
    </location>
</feature>
<keyword evidence="7" id="KW-1185">Reference proteome</keyword>
<gene>
    <name evidence="6" type="ORF">UO65_5623</name>
</gene>
<dbReference type="Proteomes" id="UP000019277">
    <property type="component" value="Unassembled WGS sequence"/>
</dbReference>
<dbReference type="InterPro" id="IPR036719">
    <property type="entry name" value="Neuro-gated_channel_TM_sf"/>
</dbReference>
<dbReference type="OrthoDB" id="4482263at2"/>
<protein>
    <submittedName>
        <fullName evidence="6">Branched-chain amino acid ABC transporter, amino acid-binding protein</fullName>
    </submittedName>
</protein>
<dbReference type="PANTHER" id="PTHR47151">
    <property type="entry name" value="LEU/ILE/VAL-BINDING ABC TRANSPORTER SUBUNIT"/>
    <property type="match status" value="1"/>
</dbReference>
<dbReference type="SUPFAM" id="SSF90112">
    <property type="entry name" value="Neurotransmitter-gated ion-channel transmembrane pore"/>
    <property type="match status" value="1"/>
</dbReference>
<dbReference type="Gene3D" id="2.70.170.10">
    <property type="entry name" value="Neurotransmitter-gated ion-channel ligand-binding domain"/>
    <property type="match status" value="1"/>
</dbReference>
<proteinExistence type="inferred from homology"/>
<evidence type="ECO:0000256" key="2">
    <source>
        <dbReference type="ARBA" id="ARBA00010062"/>
    </source>
</evidence>
<evidence type="ECO:0000313" key="7">
    <source>
        <dbReference type="Proteomes" id="UP000019277"/>
    </source>
</evidence>
<feature type="transmembrane region" description="Helical" evidence="4">
    <location>
        <begin position="797"/>
        <end position="815"/>
    </location>
</feature>
<dbReference type="GO" id="GO:0016020">
    <property type="term" value="C:membrane"/>
    <property type="evidence" value="ECO:0007669"/>
    <property type="project" value="UniProtKB-SubCell"/>
</dbReference>
<evidence type="ECO:0000313" key="6">
    <source>
        <dbReference type="EMBL" id="EWC59071.1"/>
    </source>
</evidence>